<accession>A0AAU9J694</accession>
<keyword evidence="2" id="KW-1185">Reference proteome</keyword>
<sequence length="85" mass="10126">MELLKFVHSLCPEVSNYLKSAFHLPDKRHIATRKSCWRIYVNKCVSGMWCNHASFADTWVPKHCAFNFSFHYWKLKGIYKLKIMS</sequence>
<dbReference type="AlphaFoldDB" id="A0AAU9J694"/>
<reference evidence="1" key="1">
    <citation type="submission" date="2021-09" db="EMBL/GenBank/DDBJ databases">
        <authorList>
            <consortium name="AG Swart"/>
            <person name="Singh M."/>
            <person name="Singh A."/>
            <person name="Seah K."/>
            <person name="Emmerich C."/>
        </authorList>
    </citation>
    <scope>NUCLEOTIDE SEQUENCE</scope>
    <source>
        <strain evidence="1">ATCC30299</strain>
    </source>
</reference>
<protein>
    <submittedName>
        <fullName evidence="1">Uncharacterized protein</fullName>
    </submittedName>
</protein>
<evidence type="ECO:0000313" key="1">
    <source>
        <dbReference type="EMBL" id="CAG9321756.1"/>
    </source>
</evidence>
<gene>
    <name evidence="1" type="ORF">BSTOLATCC_MIC29667</name>
</gene>
<dbReference type="Proteomes" id="UP001162131">
    <property type="component" value="Unassembled WGS sequence"/>
</dbReference>
<organism evidence="1 2">
    <name type="scientific">Blepharisma stoltei</name>
    <dbReference type="NCBI Taxonomy" id="1481888"/>
    <lineage>
        <taxon>Eukaryota</taxon>
        <taxon>Sar</taxon>
        <taxon>Alveolata</taxon>
        <taxon>Ciliophora</taxon>
        <taxon>Postciliodesmatophora</taxon>
        <taxon>Heterotrichea</taxon>
        <taxon>Heterotrichida</taxon>
        <taxon>Blepharismidae</taxon>
        <taxon>Blepharisma</taxon>
    </lineage>
</organism>
<evidence type="ECO:0000313" key="2">
    <source>
        <dbReference type="Proteomes" id="UP001162131"/>
    </source>
</evidence>
<proteinExistence type="predicted"/>
<name>A0AAU9J694_9CILI</name>
<comment type="caution">
    <text evidence="1">The sequence shown here is derived from an EMBL/GenBank/DDBJ whole genome shotgun (WGS) entry which is preliminary data.</text>
</comment>
<dbReference type="EMBL" id="CAJZBQ010000029">
    <property type="protein sequence ID" value="CAG9321756.1"/>
    <property type="molecule type" value="Genomic_DNA"/>
</dbReference>